<protein>
    <recommendedName>
        <fullName evidence="2">OmpA-like domain-containing protein</fullName>
    </recommendedName>
</protein>
<proteinExistence type="predicted"/>
<gene>
    <name evidence="4" type="ORF">NV36_07010</name>
    <name evidence="3" type="ORF">NV36_14345</name>
</gene>
<feature type="domain" description="OmpA-like" evidence="2">
    <location>
        <begin position="1"/>
        <end position="69"/>
    </location>
</feature>
<accession>A0A0A2GQ54</accession>
<sequence>PDAYNMSLSQRRNVSTIRYIVDQGGISMSRLTGRGYGETQLTNACGNGIECTEEEHQLNRRSEFIIVAK</sequence>
<keyword evidence="5" id="KW-1185">Reference proteome</keyword>
<organism evidence="3 5">
    <name type="scientific">Dokdonia donghaensis DSW-1</name>
    <dbReference type="NCBI Taxonomy" id="1300343"/>
    <lineage>
        <taxon>Bacteria</taxon>
        <taxon>Pseudomonadati</taxon>
        <taxon>Bacteroidota</taxon>
        <taxon>Flavobacteriia</taxon>
        <taxon>Flavobacteriales</taxon>
        <taxon>Flavobacteriaceae</taxon>
        <taxon>Dokdonia</taxon>
    </lineage>
</organism>
<dbReference type="EMBL" id="JSAQ01000002">
    <property type="protein sequence ID" value="KGO05384.1"/>
    <property type="molecule type" value="Genomic_DNA"/>
</dbReference>
<keyword evidence="1" id="KW-0472">Membrane</keyword>
<evidence type="ECO:0000313" key="5">
    <source>
        <dbReference type="Proteomes" id="UP000030140"/>
    </source>
</evidence>
<dbReference type="RefSeq" id="WP_035329205.1">
    <property type="nucleotide sequence ID" value="NZ_JSAQ01000001.1"/>
</dbReference>
<dbReference type="InterPro" id="IPR036737">
    <property type="entry name" value="OmpA-like_sf"/>
</dbReference>
<comment type="caution">
    <text evidence="3">The sequence shown here is derived from an EMBL/GenBank/DDBJ whole genome shotgun (WGS) entry which is preliminary data.</text>
</comment>
<dbReference type="InterPro" id="IPR006665">
    <property type="entry name" value="OmpA-like"/>
</dbReference>
<dbReference type="AlphaFoldDB" id="A0A0A2GQ54"/>
<dbReference type="PROSITE" id="PS51123">
    <property type="entry name" value="OMPA_2"/>
    <property type="match status" value="1"/>
</dbReference>
<evidence type="ECO:0000256" key="1">
    <source>
        <dbReference type="PROSITE-ProRule" id="PRU00473"/>
    </source>
</evidence>
<dbReference type="EMBL" id="JSAQ01000001">
    <property type="protein sequence ID" value="KGO06615.1"/>
    <property type="molecule type" value="Genomic_DNA"/>
</dbReference>
<evidence type="ECO:0000313" key="4">
    <source>
        <dbReference type="EMBL" id="KGO06615.1"/>
    </source>
</evidence>
<dbReference type="SUPFAM" id="SSF103088">
    <property type="entry name" value="OmpA-like"/>
    <property type="match status" value="1"/>
</dbReference>
<dbReference type="Gene3D" id="3.30.1330.60">
    <property type="entry name" value="OmpA-like domain"/>
    <property type="match status" value="1"/>
</dbReference>
<dbReference type="Proteomes" id="UP000030140">
    <property type="component" value="Unassembled WGS sequence"/>
</dbReference>
<feature type="non-terminal residue" evidence="3">
    <location>
        <position position="1"/>
    </location>
</feature>
<reference evidence="3 5" key="1">
    <citation type="submission" date="2014-10" db="EMBL/GenBank/DDBJ databases">
        <title>Draft genome sequence of the proteorhodopsin-containing marine bacterium Dokdonia donghaensis.</title>
        <authorList>
            <person name="Gomez-Consarnau L."/>
            <person name="Gonzalez J.M."/>
            <person name="Riedel T."/>
            <person name="Jaenicke S."/>
            <person name="Wagner-Doebler I."/>
            <person name="Fuhrman J.A."/>
        </authorList>
    </citation>
    <scope>NUCLEOTIDE SEQUENCE [LARGE SCALE GENOMIC DNA]</scope>
    <source>
        <strain evidence="3 5">DSW-1</strain>
    </source>
</reference>
<name>A0A0A2GQ54_9FLAO</name>
<evidence type="ECO:0000259" key="2">
    <source>
        <dbReference type="PROSITE" id="PS51123"/>
    </source>
</evidence>
<evidence type="ECO:0000313" key="3">
    <source>
        <dbReference type="EMBL" id="KGO05384.1"/>
    </source>
</evidence>
<dbReference type="GO" id="GO:0016020">
    <property type="term" value="C:membrane"/>
    <property type="evidence" value="ECO:0007669"/>
    <property type="project" value="UniProtKB-UniRule"/>
</dbReference>